<accession>A0A6L2JVF5</accession>
<organism evidence="2">
    <name type="scientific">Tanacetum cinerariifolium</name>
    <name type="common">Dalmatian daisy</name>
    <name type="synonym">Chrysanthemum cinerariifolium</name>
    <dbReference type="NCBI Taxonomy" id="118510"/>
    <lineage>
        <taxon>Eukaryota</taxon>
        <taxon>Viridiplantae</taxon>
        <taxon>Streptophyta</taxon>
        <taxon>Embryophyta</taxon>
        <taxon>Tracheophyta</taxon>
        <taxon>Spermatophyta</taxon>
        <taxon>Magnoliopsida</taxon>
        <taxon>eudicotyledons</taxon>
        <taxon>Gunneridae</taxon>
        <taxon>Pentapetalae</taxon>
        <taxon>asterids</taxon>
        <taxon>campanulids</taxon>
        <taxon>Asterales</taxon>
        <taxon>Asteraceae</taxon>
        <taxon>Asteroideae</taxon>
        <taxon>Anthemideae</taxon>
        <taxon>Anthemidinae</taxon>
        <taxon>Tanacetum</taxon>
    </lineage>
</organism>
<evidence type="ECO:0000256" key="1">
    <source>
        <dbReference type="SAM" id="MobiDB-lite"/>
    </source>
</evidence>
<dbReference type="EMBL" id="BKCJ010001313">
    <property type="protein sequence ID" value="GEU40527.1"/>
    <property type="molecule type" value="Genomic_DNA"/>
</dbReference>
<evidence type="ECO:0000313" key="2">
    <source>
        <dbReference type="EMBL" id="GEU40527.1"/>
    </source>
</evidence>
<proteinExistence type="predicted"/>
<name>A0A6L2JVF5_TANCI</name>
<protein>
    <recommendedName>
        <fullName evidence="3">Reverse transcriptase domain-containing protein</fullName>
    </recommendedName>
</protein>
<evidence type="ECO:0008006" key="3">
    <source>
        <dbReference type="Google" id="ProtNLM"/>
    </source>
</evidence>
<comment type="caution">
    <text evidence="2">The sequence shown here is derived from an EMBL/GenBank/DDBJ whole genome shotgun (WGS) entry which is preliminary data.</text>
</comment>
<feature type="compositionally biased region" description="Low complexity" evidence="1">
    <location>
        <begin position="99"/>
        <end position="117"/>
    </location>
</feature>
<gene>
    <name evidence="2" type="ORF">Tci_012505</name>
</gene>
<feature type="region of interest" description="Disordered" evidence="1">
    <location>
        <begin position="93"/>
        <end position="120"/>
    </location>
</feature>
<reference evidence="2" key="1">
    <citation type="journal article" date="2019" name="Sci. Rep.">
        <title>Draft genome of Tanacetum cinerariifolium, the natural source of mosquito coil.</title>
        <authorList>
            <person name="Yamashiro T."/>
            <person name="Shiraishi A."/>
            <person name="Satake H."/>
            <person name="Nakayama K."/>
        </authorList>
    </citation>
    <scope>NUCLEOTIDE SEQUENCE</scope>
</reference>
<dbReference type="AlphaFoldDB" id="A0A6L2JVF5"/>
<sequence length="249" mass="28789">MWDLLADVAADMASTWHHVALTWNTLDKLQAESNPRHPEPRLKGVTRYKRCVFKHTSNTRIDVIVNDNEEELIPRDGDEKLIFNADNTLKYPHKHGNNTTSPSDSFPSLTSSETSDSSLEEFANEPALLDLFPPRNDDDNFDPEADLREIEYLLNRDPSIDSSPKTNIDIIDPILKRFTNEPALIYSFPPGDDDDDLFYFKSDNKEWKKLLYGDLFDNTHSENEKDKDLKMECLIDDMDDDFFPSFTHK</sequence>